<keyword evidence="1" id="KW-0812">Transmembrane</keyword>
<keyword evidence="4" id="KW-1185">Reference proteome</keyword>
<dbReference type="EMBL" id="FNQH01000023">
    <property type="protein sequence ID" value="SEA98868.1"/>
    <property type="molecule type" value="Genomic_DNA"/>
</dbReference>
<feature type="domain" description="SGNH hydrolase-type esterase" evidence="2">
    <location>
        <begin position="72"/>
        <end position="228"/>
    </location>
</feature>
<dbReference type="PANTHER" id="PTHR30383:SF5">
    <property type="entry name" value="SGNH HYDROLASE-TYPE ESTERASE DOMAIN-CONTAINING PROTEIN"/>
    <property type="match status" value="1"/>
</dbReference>
<feature type="transmembrane region" description="Helical" evidence="1">
    <location>
        <begin position="6"/>
        <end position="28"/>
    </location>
</feature>
<sequence>MKIGDNKLFILSVCLNVVFLLLGTAFVIKKGGVSWVMSKVAPTAAEVQKPPYYFDKTSQFDILPQKEGAIVFVGDSLTDGVEWSELFANSNIINRGINKVTTQGILEMVSSIADDSPSKIFLMVGTNDLDQSVENETTKNNYKNIIEEIQKKSPATKIYIQSMLPINNELNGSKVSSETIVELNTYLKNLSSDYDNCEFIDLYPHFQVNGQMNTDYTNDGTHLNGQGYLLWKEQIQDFVNG</sequence>
<dbReference type="InterPro" id="IPR013830">
    <property type="entry name" value="SGNH_hydro"/>
</dbReference>
<reference evidence="3 4" key="1">
    <citation type="submission" date="2016-10" db="EMBL/GenBank/DDBJ databases">
        <authorList>
            <person name="Varghese N."/>
            <person name="Submissions S."/>
        </authorList>
    </citation>
    <scope>NUCLEOTIDE SEQUENCE [LARGE SCALE GENOMIC DNA]</scope>
    <source>
        <strain evidence="3 4">DSM 14526</strain>
    </source>
</reference>
<evidence type="ECO:0000259" key="2">
    <source>
        <dbReference type="Pfam" id="PF13472"/>
    </source>
</evidence>
<proteinExistence type="predicted"/>
<keyword evidence="1" id="KW-0472">Membrane</keyword>
<dbReference type="InterPro" id="IPR051532">
    <property type="entry name" value="Ester_Hydrolysis_Enzymes"/>
</dbReference>
<comment type="caution">
    <text evidence="3">The sequence shown here is derived from an EMBL/GenBank/DDBJ whole genome shotgun (WGS) entry which is preliminary data.</text>
</comment>
<gene>
    <name evidence="3" type="ORF">SAMN04488525_1231</name>
</gene>
<accession>A0AB38A473</accession>
<name>A0AB38A473_9LACT</name>
<dbReference type="Proteomes" id="UP000199042">
    <property type="component" value="Unassembled WGS sequence"/>
</dbReference>
<keyword evidence="1" id="KW-1133">Transmembrane helix</keyword>
<evidence type="ECO:0000256" key="1">
    <source>
        <dbReference type="SAM" id="Phobius"/>
    </source>
</evidence>
<organism evidence="3 4">
    <name type="scientific">Trichococcus collinsii</name>
    <dbReference type="NCBI Taxonomy" id="157076"/>
    <lineage>
        <taxon>Bacteria</taxon>
        <taxon>Bacillati</taxon>
        <taxon>Bacillota</taxon>
        <taxon>Bacilli</taxon>
        <taxon>Lactobacillales</taxon>
        <taxon>Carnobacteriaceae</taxon>
        <taxon>Trichococcus</taxon>
    </lineage>
</organism>
<dbReference type="Pfam" id="PF13472">
    <property type="entry name" value="Lipase_GDSL_2"/>
    <property type="match status" value="1"/>
</dbReference>
<dbReference type="AlphaFoldDB" id="A0AB38A473"/>
<dbReference type="Gene3D" id="3.40.50.1110">
    <property type="entry name" value="SGNH hydrolase"/>
    <property type="match status" value="1"/>
</dbReference>
<dbReference type="SUPFAM" id="SSF52266">
    <property type="entry name" value="SGNH hydrolase"/>
    <property type="match status" value="1"/>
</dbReference>
<dbReference type="InterPro" id="IPR036514">
    <property type="entry name" value="SGNH_hydro_sf"/>
</dbReference>
<dbReference type="PANTHER" id="PTHR30383">
    <property type="entry name" value="THIOESTERASE 1/PROTEASE 1/LYSOPHOSPHOLIPASE L1"/>
    <property type="match status" value="1"/>
</dbReference>
<protein>
    <submittedName>
        <fullName evidence="3">Lysophospholipase L1</fullName>
    </submittedName>
</protein>
<evidence type="ECO:0000313" key="4">
    <source>
        <dbReference type="Proteomes" id="UP000199042"/>
    </source>
</evidence>
<dbReference type="RefSeq" id="WP_086986366.1">
    <property type="nucleotide sequence ID" value="NZ_FJNA01000002.1"/>
</dbReference>
<evidence type="ECO:0000313" key="3">
    <source>
        <dbReference type="EMBL" id="SEA98868.1"/>
    </source>
</evidence>
<dbReference type="GO" id="GO:0004622">
    <property type="term" value="F:phosphatidylcholine lysophospholipase activity"/>
    <property type="evidence" value="ECO:0007669"/>
    <property type="project" value="TreeGrafter"/>
</dbReference>